<feature type="transmembrane region" description="Helical" evidence="1">
    <location>
        <begin position="212"/>
        <end position="234"/>
    </location>
</feature>
<comment type="caution">
    <text evidence="2">The sequence shown here is derived from an EMBL/GenBank/DDBJ whole genome shotgun (WGS) entry which is preliminary data.</text>
</comment>
<keyword evidence="3" id="KW-1185">Reference proteome</keyword>
<proteinExistence type="predicted"/>
<sequence length="238" mass="25476">MSAVTPGVPAPASGSDPLAVGELLVPPSSRTALAVRLLLAVGLLVSLLQSLTEPVERPLGDLLHGLQEGEVRTVTMARPEPGAEAHGTWEVRWTGGGLPGRASYEVAAEDGFHVVDEGQLILDAAKHSPTPVDVTVRYNFLDPGTTWHVGAFVGLAALLWLIGGPQPRLATKWAWFWIACNAPLLWLAFVVLEPVPLWNNRPLPQPPRRLTGGWAFLLSVTAVPFVGGVLMSAIDWLF</sequence>
<dbReference type="OrthoDB" id="3784740at2"/>
<evidence type="ECO:0000313" key="3">
    <source>
        <dbReference type="Proteomes" id="UP000222106"/>
    </source>
</evidence>
<dbReference type="AlphaFoldDB" id="A0A2A9EQC5"/>
<keyword evidence="1" id="KW-0472">Membrane</keyword>
<gene>
    <name evidence="2" type="ORF">ATJ97_3518</name>
</gene>
<dbReference type="EMBL" id="PDJI01000004">
    <property type="protein sequence ID" value="PFG40973.1"/>
    <property type="molecule type" value="Genomic_DNA"/>
</dbReference>
<evidence type="ECO:0000313" key="2">
    <source>
        <dbReference type="EMBL" id="PFG40973.1"/>
    </source>
</evidence>
<evidence type="ECO:0000256" key="1">
    <source>
        <dbReference type="SAM" id="Phobius"/>
    </source>
</evidence>
<feature type="transmembrane region" description="Helical" evidence="1">
    <location>
        <begin position="174"/>
        <end position="192"/>
    </location>
</feature>
<feature type="transmembrane region" description="Helical" evidence="1">
    <location>
        <begin position="145"/>
        <end position="162"/>
    </location>
</feature>
<organism evidence="2 3">
    <name type="scientific">Georgenia soli</name>
    <dbReference type="NCBI Taxonomy" id="638953"/>
    <lineage>
        <taxon>Bacteria</taxon>
        <taxon>Bacillati</taxon>
        <taxon>Actinomycetota</taxon>
        <taxon>Actinomycetes</taxon>
        <taxon>Micrococcales</taxon>
        <taxon>Bogoriellaceae</taxon>
        <taxon>Georgenia</taxon>
    </lineage>
</organism>
<keyword evidence="1" id="KW-1133">Transmembrane helix</keyword>
<keyword evidence="1" id="KW-0812">Transmembrane</keyword>
<accession>A0A2A9EQC5</accession>
<dbReference type="Proteomes" id="UP000222106">
    <property type="component" value="Unassembled WGS sequence"/>
</dbReference>
<protein>
    <submittedName>
        <fullName evidence="2">Uncharacterized protein</fullName>
    </submittedName>
</protein>
<reference evidence="2 3" key="1">
    <citation type="submission" date="2017-10" db="EMBL/GenBank/DDBJ databases">
        <title>Sequencing the genomes of 1000 actinobacteria strains.</title>
        <authorList>
            <person name="Klenk H.-P."/>
        </authorList>
    </citation>
    <scope>NUCLEOTIDE SEQUENCE [LARGE SCALE GENOMIC DNA]</scope>
    <source>
        <strain evidence="2 3">DSM 21838</strain>
    </source>
</reference>
<name>A0A2A9EQC5_9MICO</name>
<dbReference type="RefSeq" id="WP_143427061.1">
    <property type="nucleotide sequence ID" value="NZ_PDJI01000004.1"/>
</dbReference>